<protein>
    <submittedName>
        <fullName evidence="2">Uncharacterized protein</fullName>
    </submittedName>
</protein>
<name>A0A1J5RJL4_9ZZZZ</name>
<feature type="compositionally biased region" description="Basic and acidic residues" evidence="1">
    <location>
        <begin position="46"/>
        <end position="58"/>
    </location>
</feature>
<feature type="compositionally biased region" description="Low complexity" evidence="1">
    <location>
        <begin position="174"/>
        <end position="185"/>
    </location>
</feature>
<reference evidence="2" key="1">
    <citation type="submission" date="2016-10" db="EMBL/GenBank/DDBJ databases">
        <title>Sequence of Gallionella enrichment culture.</title>
        <authorList>
            <person name="Poehlein A."/>
            <person name="Muehling M."/>
            <person name="Daniel R."/>
        </authorList>
    </citation>
    <scope>NUCLEOTIDE SEQUENCE</scope>
</reference>
<evidence type="ECO:0000313" key="2">
    <source>
        <dbReference type="EMBL" id="OIQ95642.1"/>
    </source>
</evidence>
<gene>
    <name evidence="2" type="ORF">GALL_224180</name>
</gene>
<comment type="caution">
    <text evidence="2">The sequence shown here is derived from an EMBL/GenBank/DDBJ whole genome shotgun (WGS) entry which is preliminary data.</text>
</comment>
<feature type="region of interest" description="Disordered" evidence="1">
    <location>
        <begin position="119"/>
        <end position="193"/>
    </location>
</feature>
<dbReference type="AlphaFoldDB" id="A0A1J5RJL4"/>
<feature type="region of interest" description="Disordered" evidence="1">
    <location>
        <begin position="34"/>
        <end position="58"/>
    </location>
</feature>
<feature type="region of interest" description="Disordered" evidence="1">
    <location>
        <begin position="1"/>
        <end position="21"/>
    </location>
</feature>
<evidence type="ECO:0000256" key="1">
    <source>
        <dbReference type="SAM" id="MobiDB-lite"/>
    </source>
</evidence>
<proteinExistence type="predicted"/>
<accession>A0A1J5RJL4</accession>
<sequence length="193" mass="20183">MDQDRPGAGALGPRSEQGLVDARPDQAHLGAVAAGRSDLGQRGVGRHVDHRGDPELARSESDALRVVAGACGHDPARLLVGRQPGHPHVRAPDLERAGALEVLALEPDVTTGELRERTAPLDRSPVGDPGEQLGRSAEVGDRQFRGHSCSPAIVGPWRADTSANGASARGRPGSRTSTWSSVPSSGNLSWPCR</sequence>
<dbReference type="EMBL" id="MLJW01000163">
    <property type="protein sequence ID" value="OIQ95642.1"/>
    <property type="molecule type" value="Genomic_DNA"/>
</dbReference>
<organism evidence="2">
    <name type="scientific">mine drainage metagenome</name>
    <dbReference type="NCBI Taxonomy" id="410659"/>
    <lineage>
        <taxon>unclassified sequences</taxon>
        <taxon>metagenomes</taxon>
        <taxon>ecological metagenomes</taxon>
    </lineage>
</organism>